<evidence type="ECO:0000256" key="1">
    <source>
        <dbReference type="SAM" id="MobiDB-lite"/>
    </source>
</evidence>
<dbReference type="AlphaFoldDB" id="A0A1Y1IRE6"/>
<evidence type="ECO:0000313" key="3">
    <source>
        <dbReference type="Proteomes" id="UP000054558"/>
    </source>
</evidence>
<sequence>MIDDKSQDEEVSVMAQGRIRAALESDSESDVSQLLGRRFKPRARGQATKAIQARSRPSRSESSAVSGCTASNGRWAGTQADRQLVPAAMETDSGSDELPALRKRRVFDRSARSSQTRRRRQVLLSSSESSGENGDVWARQSDTTGLDEEVQQSRGNEPVPGDSAASCNDPPEPEDDGCFDESDFGEDVPRPRRATMGQVSAVFLLESGPSA</sequence>
<keyword evidence="3" id="KW-1185">Reference proteome</keyword>
<protein>
    <submittedName>
        <fullName evidence="2">Uncharacterized protein</fullName>
    </submittedName>
</protein>
<evidence type="ECO:0000313" key="2">
    <source>
        <dbReference type="EMBL" id="GAQ93485.1"/>
    </source>
</evidence>
<feature type="region of interest" description="Disordered" evidence="1">
    <location>
        <begin position="22"/>
        <end position="195"/>
    </location>
</feature>
<dbReference type="EMBL" id="DF238521">
    <property type="protein sequence ID" value="GAQ93485.1"/>
    <property type="molecule type" value="Genomic_DNA"/>
</dbReference>
<dbReference type="Proteomes" id="UP000054558">
    <property type="component" value="Unassembled WGS sequence"/>
</dbReference>
<reference evidence="2 3" key="1">
    <citation type="journal article" date="2014" name="Nat. Commun.">
        <title>Klebsormidium flaccidum genome reveals primary factors for plant terrestrial adaptation.</title>
        <authorList>
            <person name="Hori K."/>
            <person name="Maruyama F."/>
            <person name="Fujisawa T."/>
            <person name="Togashi T."/>
            <person name="Yamamoto N."/>
            <person name="Seo M."/>
            <person name="Sato S."/>
            <person name="Yamada T."/>
            <person name="Mori H."/>
            <person name="Tajima N."/>
            <person name="Moriyama T."/>
            <person name="Ikeuchi M."/>
            <person name="Watanabe M."/>
            <person name="Wada H."/>
            <person name="Kobayashi K."/>
            <person name="Saito M."/>
            <person name="Masuda T."/>
            <person name="Sasaki-Sekimoto Y."/>
            <person name="Mashiguchi K."/>
            <person name="Awai K."/>
            <person name="Shimojima M."/>
            <person name="Masuda S."/>
            <person name="Iwai M."/>
            <person name="Nobusawa T."/>
            <person name="Narise T."/>
            <person name="Kondo S."/>
            <person name="Saito H."/>
            <person name="Sato R."/>
            <person name="Murakawa M."/>
            <person name="Ihara Y."/>
            <person name="Oshima-Yamada Y."/>
            <person name="Ohtaka K."/>
            <person name="Satoh M."/>
            <person name="Sonobe K."/>
            <person name="Ishii M."/>
            <person name="Ohtani R."/>
            <person name="Kanamori-Sato M."/>
            <person name="Honoki R."/>
            <person name="Miyazaki D."/>
            <person name="Mochizuki H."/>
            <person name="Umetsu J."/>
            <person name="Higashi K."/>
            <person name="Shibata D."/>
            <person name="Kamiya Y."/>
            <person name="Sato N."/>
            <person name="Nakamura Y."/>
            <person name="Tabata S."/>
            <person name="Ida S."/>
            <person name="Kurokawa K."/>
            <person name="Ohta H."/>
        </authorList>
    </citation>
    <scope>NUCLEOTIDE SEQUENCE [LARGE SCALE GENOMIC DNA]</scope>
    <source>
        <strain evidence="2 3">NIES-2285</strain>
    </source>
</reference>
<proteinExistence type="predicted"/>
<organism evidence="2 3">
    <name type="scientific">Klebsormidium nitens</name>
    <name type="common">Green alga</name>
    <name type="synonym">Ulothrix nitens</name>
    <dbReference type="NCBI Taxonomy" id="105231"/>
    <lineage>
        <taxon>Eukaryota</taxon>
        <taxon>Viridiplantae</taxon>
        <taxon>Streptophyta</taxon>
        <taxon>Klebsormidiophyceae</taxon>
        <taxon>Klebsormidiales</taxon>
        <taxon>Klebsormidiaceae</taxon>
        <taxon>Klebsormidium</taxon>
    </lineage>
</organism>
<feature type="compositionally biased region" description="Acidic residues" evidence="1">
    <location>
        <begin position="171"/>
        <end position="186"/>
    </location>
</feature>
<gene>
    <name evidence="2" type="ORF">KFL_015720010</name>
</gene>
<feature type="non-terminal residue" evidence="2">
    <location>
        <position position="211"/>
    </location>
</feature>
<name>A0A1Y1IRE6_KLENI</name>
<accession>A0A1Y1IRE6</accession>